<accession>A0ABP9GZ36</accession>
<dbReference type="PANTHER" id="PTHR11647">
    <property type="entry name" value="HYDRANTOINASE/DIHYDROPYRIMIDINASE FAMILY MEMBER"/>
    <property type="match status" value="1"/>
</dbReference>
<dbReference type="RefSeq" id="WP_345674925.1">
    <property type="nucleotide sequence ID" value="NZ_BAABHS010000005.1"/>
</dbReference>
<evidence type="ECO:0000259" key="2">
    <source>
        <dbReference type="Pfam" id="PF07969"/>
    </source>
</evidence>
<dbReference type="InterPro" id="IPR013108">
    <property type="entry name" value="Amidohydro_3"/>
</dbReference>
<name>A0ABP9GZ36_9ACTN</name>
<comment type="caution">
    <text evidence="3">The sequence shown here is derived from an EMBL/GenBank/DDBJ whole genome shotgun (WGS) entry which is preliminary data.</text>
</comment>
<dbReference type="Gene3D" id="2.30.40.10">
    <property type="entry name" value="Urease, subunit C, domain 1"/>
    <property type="match status" value="1"/>
</dbReference>
<dbReference type="SUPFAM" id="SSF51556">
    <property type="entry name" value="Metallo-dependent hydrolases"/>
    <property type="match status" value="1"/>
</dbReference>
<dbReference type="Proteomes" id="UP001500466">
    <property type="component" value="Unassembled WGS sequence"/>
</dbReference>
<protein>
    <submittedName>
        <fullName evidence="3">D-aminoacylase</fullName>
    </submittedName>
</protein>
<dbReference type="SUPFAM" id="SSF51338">
    <property type="entry name" value="Composite domain of metallo-dependent hydrolases"/>
    <property type="match status" value="1"/>
</dbReference>
<evidence type="ECO:0000313" key="3">
    <source>
        <dbReference type="EMBL" id="GAA4957100.1"/>
    </source>
</evidence>
<organism evidence="3 4">
    <name type="scientific">Yinghuangia aomiensis</name>
    <dbReference type="NCBI Taxonomy" id="676205"/>
    <lineage>
        <taxon>Bacteria</taxon>
        <taxon>Bacillati</taxon>
        <taxon>Actinomycetota</taxon>
        <taxon>Actinomycetes</taxon>
        <taxon>Kitasatosporales</taxon>
        <taxon>Streptomycetaceae</taxon>
        <taxon>Yinghuangia</taxon>
    </lineage>
</organism>
<dbReference type="InterPro" id="IPR023100">
    <property type="entry name" value="D-aminoacylase_insert_dom_sf"/>
</dbReference>
<dbReference type="Gene3D" id="3.30.1490.130">
    <property type="entry name" value="D-aminoacylase. Domain 3"/>
    <property type="match status" value="1"/>
</dbReference>
<evidence type="ECO:0000313" key="4">
    <source>
        <dbReference type="Proteomes" id="UP001500466"/>
    </source>
</evidence>
<sequence>MSKSLVVANGLVVDGTGAPPRVADVLVEDGRVVRVDRTVERGGTTRVVDASGLVVAPGFVDIHTHSDLTLLSSPEAHSKVRQGVTTEVVGNCGLGVSPLAPGADVAAIRQAVGYLDLDPALAWSWDDTSGYLDAVDAARPAVNTATLTGHLPLRAGVVGFTDRAPDSAELDAMCGLLADTFAAGSLGLSTGLVYSPLCYATEDELIALGRTVAFHDRVFTWHVRDYADDLLPSVDQALRVARATGCRTQISHLASVGRRNWGAVRRALDAVEDALSDGFRVAVDIYPYLHGNAPLSQLLPAWAQDGGAHALALRLRDRAARDRIVAAWADRPSGWDEITLSRVPPTPRPAAEVDEVGMSIADIAGRRGADPDEVAMDLLAAYGSGVLIVAGGRSEDDLRTVLDHPACVVASDGQALDRDGVTGAGSPHPRSYGCFPRYLSRYAGATDLELARAVRRCTGAPAELMGLTGIGTLTAGARADLVLFDRDRLTDRATFADPQQYPEGIAEVLVAGETVVDATGHTGCRPGQVLRGRHGTAHPGGTARTPR</sequence>
<gene>
    <name evidence="3" type="ORF">GCM10023205_19300</name>
</gene>
<feature type="domain" description="Amidohydrolase 3" evidence="2">
    <location>
        <begin position="46"/>
        <end position="516"/>
    </location>
</feature>
<dbReference type="CDD" id="cd01297">
    <property type="entry name" value="D-aminoacylase"/>
    <property type="match status" value="1"/>
</dbReference>
<dbReference type="Pfam" id="PF07969">
    <property type="entry name" value="Amidohydro_3"/>
    <property type="match status" value="1"/>
</dbReference>
<dbReference type="Gene3D" id="3.20.20.140">
    <property type="entry name" value="Metal-dependent hydrolases"/>
    <property type="match status" value="1"/>
</dbReference>
<dbReference type="PANTHER" id="PTHR11647:SF1">
    <property type="entry name" value="COLLAPSIN RESPONSE MEDIATOR PROTEIN"/>
    <property type="match status" value="1"/>
</dbReference>
<proteinExistence type="predicted"/>
<feature type="region of interest" description="Disordered" evidence="1">
    <location>
        <begin position="523"/>
        <end position="547"/>
    </location>
</feature>
<keyword evidence="4" id="KW-1185">Reference proteome</keyword>
<reference evidence="4" key="1">
    <citation type="journal article" date="2019" name="Int. J. Syst. Evol. Microbiol.">
        <title>The Global Catalogue of Microorganisms (GCM) 10K type strain sequencing project: providing services to taxonomists for standard genome sequencing and annotation.</title>
        <authorList>
            <consortium name="The Broad Institute Genomics Platform"/>
            <consortium name="The Broad Institute Genome Sequencing Center for Infectious Disease"/>
            <person name="Wu L."/>
            <person name="Ma J."/>
        </authorList>
    </citation>
    <scope>NUCLEOTIDE SEQUENCE [LARGE SCALE GENOMIC DNA]</scope>
    <source>
        <strain evidence="4">JCM 17986</strain>
    </source>
</reference>
<dbReference type="InterPro" id="IPR032466">
    <property type="entry name" value="Metal_Hydrolase"/>
</dbReference>
<dbReference type="InterPro" id="IPR011059">
    <property type="entry name" value="Metal-dep_hydrolase_composite"/>
</dbReference>
<dbReference type="EMBL" id="BAABHS010000005">
    <property type="protein sequence ID" value="GAA4957100.1"/>
    <property type="molecule type" value="Genomic_DNA"/>
</dbReference>
<dbReference type="InterPro" id="IPR050378">
    <property type="entry name" value="Metallo-dep_Hydrolases_sf"/>
</dbReference>
<evidence type="ECO:0000256" key="1">
    <source>
        <dbReference type="SAM" id="MobiDB-lite"/>
    </source>
</evidence>